<evidence type="ECO:0000313" key="2">
    <source>
        <dbReference type="Proteomes" id="UP001187415"/>
    </source>
</evidence>
<accession>A0AA88M8U2</accession>
<name>A0AA88M8U2_CHASR</name>
<evidence type="ECO:0000313" key="1">
    <source>
        <dbReference type="EMBL" id="KAK2830952.1"/>
    </source>
</evidence>
<keyword evidence="2" id="KW-1185">Reference proteome</keyword>
<dbReference type="Proteomes" id="UP001187415">
    <property type="component" value="Unassembled WGS sequence"/>
</dbReference>
<reference evidence="1" key="1">
    <citation type="submission" date="2023-07" db="EMBL/GenBank/DDBJ databases">
        <title>Chromosome-level Genome Assembly of Striped Snakehead (Channa striata).</title>
        <authorList>
            <person name="Liu H."/>
        </authorList>
    </citation>
    <scope>NUCLEOTIDE SEQUENCE</scope>
    <source>
        <strain evidence="1">Gz</strain>
        <tissue evidence="1">Muscle</tissue>
    </source>
</reference>
<organism evidence="1 2">
    <name type="scientific">Channa striata</name>
    <name type="common">Snakehead murrel</name>
    <name type="synonym">Ophicephalus striatus</name>
    <dbReference type="NCBI Taxonomy" id="64152"/>
    <lineage>
        <taxon>Eukaryota</taxon>
        <taxon>Metazoa</taxon>
        <taxon>Chordata</taxon>
        <taxon>Craniata</taxon>
        <taxon>Vertebrata</taxon>
        <taxon>Euteleostomi</taxon>
        <taxon>Actinopterygii</taxon>
        <taxon>Neopterygii</taxon>
        <taxon>Teleostei</taxon>
        <taxon>Neoteleostei</taxon>
        <taxon>Acanthomorphata</taxon>
        <taxon>Anabantaria</taxon>
        <taxon>Anabantiformes</taxon>
        <taxon>Channoidei</taxon>
        <taxon>Channidae</taxon>
        <taxon>Channa</taxon>
    </lineage>
</organism>
<comment type="caution">
    <text evidence="1">The sequence shown here is derived from an EMBL/GenBank/DDBJ whole genome shotgun (WGS) entry which is preliminary data.</text>
</comment>
<dbReference type="EMBL" id="JAUPFM010000014">
    <property type="protein sequence ID" value="KAK2830952.1"/>
    <property type="molecule type" value="Genomic_DNA"/>
</dbReference>
<protein>
    <submittedName>
        <fullName evidence="1">Uncharacterized protein</fullName>
    </submittedName>
</protein>
<proteinExistence type="predicted"/>
<gene>
    <name evidence="1" type="ORF">Q5P01_018883</name>
</gene>
<sequence>MCHVPPDLSSRGCFFTTTTPVKNILHLHIYSNTDRKPFDINLSVFRGKSDRNFLFYTRRKNYFHIRLTSFLKRALSGCYRRFVRCEIYFPWVGSSSLFQVEEKNCVFATRRTREPPLTVSRYKYGGLATPEVEARVNHFDRWCPDIQTVADRNLQPEIAHVVKEPILPDKPIDTCMLQ</sequence>
<dbReference type="AlphaFoldDB" id="A0AA88M8U2"/>